<dbReference type="InterPro" id="IPR009878">
    <property type="entry name" value="Phlebovirus_G2_fusion"/>
</dbReference>
<keyword evidence="5" id="KW-1185">Reference proteome</keyword>
<feature type="non-terminal residue" evidence="4">
    <location>
        <position position="1000"/>
    </location>
</feature>
<evidence type="ECO:0000256" key="1">
    <source>
        <dbReference type="SAM" id="MobiDB-lite"/>
    </source>
</evidence>
<dbReference type="Gene3D" id="3.30.420.10">
    <property type="entry name" value="Ribonuclease H-like superfamily/Ribonuclease H"/>
    <property type="match status" value="2"/>
</dbReference>
<dbReference type="InterPro" id="IPR008042">
    <property type="entry name" value="Retrotrans_Pao"/>
</dbReference>
<evidence type="ECO:0000313" key="4">
    <source>
        <dbReference type="EMBL" id="KHJ87535.1"/>
    </source>
</evidence>
<dbReference type="InterPro" id="IPR012337">
    <property type="entry name" value="RNaseH-like_sf"/>
</dbReference>
<gene>
    <name evidence="4" type="ORF">OESDEN_12690</name>
</gene>
<dbReference type="InterPro" id="IPR001584">
    <property type="entry name" value="Integrase_cat-core"/>
</dbReference>
<keyword evidence="2" id="KW-1133">Transmembrane helix</keyword>
<dbReference type="GO" id="GO:0003676">
    <property type="term" value="F:nucleic acid binding"/>
    <property type="evidence" value="ECO:0007669"/>
    <property type="project" value="InterPro"/>
</dbReference>
<proteinExistence type="predicted"/>
<feature type="region of interest" description="Disordered" evidence="1">
    <location>
        <begin position="674"/>
        <end position="726"/>
    </location>
</feature>
<dbReference type="Pfam" id="PF05380">
    <property type="entry name" value="Peptidase_A17"/>
    <property type="match status" value="1"/>
</dbReference>
<dbReference type="PROSITE" id="PS50994">
    <property type="entry name" value="INTEGRASE"/>
    <property type="match status" value="1"/>
</dbReference>
<dbReference type="InterPro" id="IPR040676">
    <property type="entry name" value="DUF5641"/>
</dbReference>
<organism evidence="4 5">
    <name type="scientific">Oesophagostomum dentatum</name>
    <name type="common">Nodular worm</name>
    <dbReference type="NCBI Taxonomy" id="61180"/>
    <lineage>
        <taxon>Eukaryota</taxon>
        <taxon>Metazoa</taxon>
        <taxon>Ecdysozoa</taxon>
        <taxon>Nematoda</taxon>
        <taxon>Chromadorea</taxon>
        <taxon>Rhabditida</taxon>
        <taxon>Rhabditina</taxon>
        <taxon>Rhabditomorpha</taxon>
        <taxon>Strongyloidea</taxon>
        <taxon>Strongylidae</taxon>
        <taxon>Oesophagostomum</taxon>
    </lineage>
</organism>
<accession>A0A0B1SWH0</accession>
<name>A0A0B1SWH0_OESDE</name>
<dbReference type="Pfam" id="PF07245">
    <property type="entry name" value="Phlebovirus_G2"/>
    <property type="match status" value="1"/>
</dbReference>
<feature type="domain" description="Integrase catalytic" evidence="3">
    <location>
        <begin position="380"/>
        <end position="510"/>
    </location>
</feature>
<dbReference type="AlphaFoldDB" id="A0A0B1SWH0"/>
<dbReference type="Pfam" id="PF17921">
    <property type="entry name" value="Integrase_H2C2"/>
    <property type="match status" value="1"/>
</dbReference>
<keyword evidence="2" id="KW-0812">Transmembrane</keyword>
<evidence type="ECO:0000259" key="3">
    <source>
        <dbReference type="PROSITE" id="PS50994"/>
    </source>
</evidence>
<dbReference type="InterPro" id="IPR036397">
    <property type="entry name" value="RNaseH_sf"/>
</dbReference>
<dbReference type="InterPro" id="IPR041588">
    <property type="entry name" value="Integrase_H2C2"/>
</dbReference>
<sequence length="1000" mass="113085">MALAACVYLQNVVTREVSQLISGKTRLTPKKTVQTIPRLELLAILVVMRLAKTVTNAMSTSISGVNIASDSEIALAWIKSSRKLPPFVNNQKERISKLRAQFEGNGLKVQFYHVPTHYNPADAGTRGLTATNVTQHAWLRGPQWLKRDVPHLPIKPIEAIHERQECEPEEMVQLNVVISPTLVCNTEDQFIELTRFSQYKRVLRVIARVGKLVQHWTSRCNSRRTTSITLQTTKDFLTCSEITAEDIQLSERLLFAIEHKHIKIEELRTKFPKFNIIRDEHGIIRHESRIQNATLPLDTRSPIHVTGNSELARLILTHIHRTNAHCGISHTLAIARQRFWIPQPSRTAKKFLNSCVICKRSHGLPFGAPEMPPLPSDRVVITKPFQNVGCDFLGPYRSDKDDKMYICLYTCLTTRAVHLEVVENMTASAFLSSLVRFVSRRGVPKLIRTDCGTNFKLGQVVIEKMFEENDVNERSVMSYSASEGIKWIFNPSRRALDGWSLGKIEAILNTRPLTKVSMSDLEEIPLRPVDFLQGNIKFSLPRSAETPGREDPDFDPELIQSVTQARESLLFSENIANNFWERWNTEYLTALRESQNKNLRQPRHCTAFPQIGEIVIVDQELIPRGNWVYAKIVELVKSADGLTRSAKLLMPNQHIWQRPLNKIFPLEIRAHEETGDENGAESTAPSCEPCSEQRNHNVEGMSNQLPHEEETSSTAPLRRNQPRASKSRAYDVIQEFERSLEQTSTHFNAHASTWVTLPLLLCIINAVSAQEMINITCHNGVVTAARQNEPFQLCFNSDCRNFNASDKLIFKIPPSASNRSAEISLRPLKSNTSEVTKCAQPSYCEHAGQVMTSALLGNPHCWPAGAIITAGALVYLAITTILITAKIIKELVKSLKETNEPTTENHILQSFNPKPLRLSTVTLTLSLIAMISHSHACQHGFMRHSAELVCDNYGRCYYEYSQEVLFNRIYSELCIQIRHGNNTVGTVKITQKPINLMCEK</sequence>
<dbReference type="OrthoDB" id="5920214at2759"/>
<dbReference type="SUPFAM" id="SSF53098">
    <property type="entry name" value="Ribonuclease H-like"/>
    <property type="match status" value="1"/>
</dbReference>
<dbReference type="GO" id="GO:0015074">
    <property type="term" value="P:DNA integration"/>
    <property type="evidence" value="ECO:0007669"/>
    <property type="project" value="InterPro"/>
</dbReference>
<dbReference type="Pfam" id="PF18701">
    <property type="entry name" value="DUF5641"/>
    <property type="match status" value="1"/>
</dbReference>
<protein>
    <recommendedName>
        <fullName evidence="3">Integrase catalytic domain-containing protein</fullName>
    </recommendedName>
</protein>
<dbReference type="Proteomes" id="UP000053660">
    <property type="component" value="Unassembled WGS sequence"/>
</dbReference>
<dbReference type="PANTHER" id="PTHR47331">
    <property type="entry name" value="PHD-TYPE DOMAIN-CONTAINING PROTEIN"/>
    <property type="match status" value="1"/>
</dbReference>
<dbReference type="Gene3D" id="1.10.340.70">
    <property type="match status" value="1"/>
</dbReference>
<feature type="transmembrane region" description="Helical" evidence="2">
    <location>
        <begin position="862"/>
        <end position="885"/>
    </location>
</feature>
<evidence type="ECO:0000313" key="5">
    <source>
        <dbReference type="Proteomes" id="UP000053660"/>
    </source>
</evidence>
<dbReference type="EMBL" id="KN557535">
    <property type="protein sequence ID" value="KHJ87535.1"/>
    <property type="molecule type" value="Genomic_DNA"/>
</dbReference>
<keyword evidence="2" id="KW-0472">Membrane</keyword>
<evidence type="ECO:0000256" key="2">
    <source>
        <dbReference type="SAM" id="Phobius"/>
    </source>
</evidence>
<reference evidence="4 5" key="1">
    <citation type="submission" date="2014-03" db="EMBL/GenBank/DDBJ databases">
        <title>Draft genome of the hookworm Oesophagostomum dentatum.</title>
        <authorList>
            <person name="Mitreva M."/>
        </authorList>
    </citation>
    <scope>NUCLEOTIDE SEQUENCE [LARGE SCALE GENOMIC DNA]</scope>
    <source>
        <strain evidence="4 5">OD-Hann</strain>
    </source>
</reference>